<keyword evidence="4" id="KW-0496">Mitochondrion</keyword>
<evidence type="ECO:0000256" key="6">
    <source>
        <dbReference type="ARBA" id="ARBA00035137"/>
    </source>
</evidence>
<dbReference type="InterPro" id="IPR019520">
    <property type="entry name" value="Ribosomal_mS23_met"/>
</dbReference>
<organism evidence="8 9">
    <name type="scientific">Allacma fusca</name>
    <dbReference type="NCBI Taxonomy" id="39272"/>
    <lineage>
        <taxon>Eukaryota</taxon>
        <taxon>Metazoa</taxon>
        <taxon>Ecdysozoa</taxon>
        <taxon>Arthropoda</taxon>
        <taxon>Hexapoda</taxon>
        <taxon>Collembola</taxon>
        <taxon>Symphypleona</taxon>
        <taxon>Sminthuridae</taxon>
        <taxon>Allacma</taxon>
    </lineage>
</organism>
<feature type="domain" description="Small ribosomal subunit protein mS23 conserved" evidence="7">
    <location>
        <begin position="2"/>
        <end position="127"/>
    </location>
</feature>
<dbReference type="AlphaFoldDB" id="A0A8J2PEW5"/>
<evidence type="ECO:0000256" key="2">
    <source>
        <dbReference type="ARBA" id="ARBA00009864"/>
    </source>
</evidence>
<keyword evidence="3" id="KW-0689">Ribosomal protein</keyword>
<evidence type="ECO:0000259" key="7">
    <source>
        <dbReference type="Pfam" id="PF10484"/>
    </source>
</evidence>
<comment type="similarity">
    <text evidence="2">Belongs to the mitochondrion-specific ribosomal protein mS23 family.</text>
</comment>
<gene>
    <name evidence="8" type="ORF">AFUS01_LOCUS36763</name>
</gene>
<dbReference type="InterPro" id="IPR059242">
    <property type="entry name" value="mS23_dom"/>
</dbReference>
<evidence type="ECO:0000313" key="8">
    <source>
        <dbReference type="EMBL" id="CAG7826722.1"/>
    </source>
</evidence>
<name>A0A8J2PEW5_9HEXA</name>
<protein>
    <recommendedName>
        <fullName evidence="6">Small ribosomal subunit protein mS23</fullName>
    </recommendedName>
</protein>
<dbReference type="PANTHER" id="PTHR15925:SF2">
    <property type="entry name" value="SMALL RIBOSOMAL SUBUNIT PROTEIN MS23"/>
    <property type="match status" value="1"/>
</dbReference>
<keyword evidence="9" id="KW-1185">Reference proteome</keyword>
<evidence type="ECO:0000256" key="5">
    <source>
        <dbReference type="ARBA" id="ARBA00023274"/>
    </source>
</evidence>
<accession>A0A8J2PEW5</accession>
<dbReference type="OrthoDB" id="10012356at2759"/>
<dbReference type="GO" id="GO:0005840">
    <property type="term" value="C:ribosome"/>
    <property type="evidence" value="ECO:0007669"/>
    <property type="project" value="InterPro"/>
</dbReference>
<dbReference type="Proteomes" id="UP000708208">
    <property type="component" value="Unassembled WGS sequence"/>
</dbReference>
<comment type="subcellular location">
    <subcellularLocation>
        <location evidence="1">Mitochondrion</location>
    </subcellularLocation>
</comment>
<evidence type="ECO:0000256" key="4">
    <source>
        <dbReference type="ARBA" id="ARBA00023128"/>
    </source>
</evidence>
<dbReference type="CDD" id="cd23701">
    <property type="entry name" value="At1g26750"/>
    <property type="match status" value="1"/>
</dbReference>
<sequence>MAASRLDKIANIFSRATGLLRTGAVKYEDRPIWYDVYRVFPPKYEPRYNREVDPSIEIKPIFYEEDLVRAQFFEKYGLNPGGMVRDLKTVGVEDDCQRFVNSYNEIKKSNPNWAHSEVFEATTKTIVNRSSSLRDDPTYQDETTDTVRRRGHIRLLTQDSLRSMFDESIARTKNDPKKSS</sequence>
<evidence type="ECO:0000256" key="1">
    <source>
        <dbReference type="ARBA" id="ARBA00004173"/>
    </source>
</evidence>
<dbReference type="EMBL" id="CAJVCH010540867">
    <property type="protein sequence ID" value="CAG7826722.1"/>
    <property type="molecule type" value="Genomic_DNA"/>
</dbReference>
<proteinExistence type="inferred from homology"/>
<dbReference type="Pfam" id="PF10484">
    <property type="entry name" value="MRP-S23"/>
    <property type="match status" value="1"/>
</dbReference>
<dbReference type="GO" id="GO:0003735">
    <property type="term" value="F:structural constituent of ribosome"/>
    <property type="evidence" value="ECO:0007669"/>
    <property type="project" value="InterPro"/>
</dbReference>
<reference evidence="8" key="1">
    <citation type="submission" date="2021-06" db="EMBL/GenBank/DDBJ databases">
        <authorList>
            <person name="Hodson N. C."/>
            <person name="Mongue J. A."/>
            <person name="Jaron S. K."/>
        </authorList>
    </citation>
    <scope>NUCLEOTIDE SEQUENCE</scope>
</reference>
<dbReference type="PANTHER" id="PTHR15925">
    <property type="entry name" value="MITOCHONDRIAL RIBOSOMAL PROTEIN S23"/>
    <property type="match status" value="1"/>
</dbReference>
<evidence type="ECO:0000313" key="9">
    <source>
        <dbReference type="Proteomes" id="UP000708208"/>
    </source>
</evidence>
<dbReference type="GO" id="GO:0005739">
    <property type="term" value="C:mitochondrion"/>
    <property type="evidence" value="ECO:0007669"/>
    <property type="project" value="InterPro"/>
</dbReference>
<comment type="caution">
    <text evidence="8">The sequence shown here is derived from an EMBL/GenBank/DDBJ whole genome shotgun (WGS) entry which is preliminary data.</text>
</comment>
<dbReference type="GO" id="GO:0006412">
    <property type="term" value="P:translation"/>
    <property type="evidence" value="ECO:0007669"/>
    <property type="project" value="InterPro"/>
</dbReference>
<dbReference type="InterPro" id="IPR023611">
    <property type="entry name" value="mS23_dom_met"/>
</dbReference>
<keyword evidence="5" id="KW-0687">Ribonucleoprotein</keyword>
<evidence type="ECO:0000256" key="3">
    <source>
        <dbReference type="ARBA" id="ARBA00022980"/>
    </source>
</evidence>